<accession>A0A0F9J0C2</accession>
<organism evidence="2">
    <name type="scientific">marine sediment metagenome</name>
    <dbReference type="NCBI Taxonomy" id="412755"/>
    <lineage>
        <taxon>unclassified sequences</taxon>
        <taxon>metagenomes</taxon>
        <taxon>ecological metagenomes</taxon>
    </lineage>
</organism>
<name>A0A0F9J0C2_9ZZZZ</name>
<proteinExistence type="predicted"/>
<comment type="caution">
    <text evidence="2">The sequence shown here is derived from an EMBL/GenBank/DDBJ whole genome shotgun (WGS) entry which is preliminary data.</text>
</comment>
<sequence>AGKLKLIIVMKNEAMADMKTLMHWHVKPRWKHKLKTDDPIEIAAYKTKMDAASGTGENIYEPFDVSESELISVPPNSTLNFLPWIQYLDDLFYQVGGVPKIIIGGTGGFTEQAVTITYLAFQQNIEKRQLYWEEQLLSQLNIVIKLVKPASVENNLLTDKQKDGPQNIDASETTAGENQ</sequence>
<reference evidence="2" key="1">
    <citation type="journal article" date="2015" name="Nature">
        <title>Complex archaea that bridge the gap between prokaryotes and eukaryotes.</title>
        <authorList>
            <person name="Spang A."/>
            <person name="Saw J.H."/>
            <person name="Jorgensen S.L."/>
            <person name="Zaremba-Niedzwiedzka K."/>
            <person name="Martijn J."/>
            <person name="Lind A.E."/>
            <person name="van Eijk R."/>
            <person name="Schleper C."/>
            <person name="Guy L."/>
            <person name="Ettema T.J."/>
        </authorList>
    </citation>
    <scope>NUCLEOTIDE SEQUENCE</scope>
</reference>
<feature type="compositionally biased region" description="Polar residues" evidence="1">
    <location>
        <begin position="168"/>
        <end position="179"/>
    </location>
</feature>
<dbReference type="EMBL" id="LAZR01012624">
    <property type="protein sequence ID" value="KKM25869.1"/>
    <property type="molecule type" value="Genomic_DNA"/>
</dbReference>
<dbReference type="AlphaFoldDB" id="A0A0F9J0C2"/>
<feature type="non-terminal residue" evidence="2">
    <location>
        <position position="1"/>
    </location>
</feature>
<gene>
    <name evidence="2" type="ORF">LCGC14_1590640</name>
</gene>
<evidence type="ECO:0000313" key="2">
    <source>
        <dbReference type="EMBL" id="KKM25869.1"/>
    </source>
</evidence>
<evidence type="ECO:0000256" key="1">
    <source>
        <dbReference type="SAM" id="MobiDB-lite"/>
    </source>
</evidence>
<feature type="region of interest" description="Disordered" evidence="1">
    <location>
        <begin position="157"/>
        <end position="179"/>
    </location>
</feature>
<protein>
    <submittedName>
        <fullName evidence="2">Uncharacterized protein</fullName>
    </submittedName>
</protein>